<dbReference type="EMBL" id="JABBVZ010000153">
    <property type="protein sequence ID" value="NMP24800.1"/>
    <property type="molecule type" value="Genomic_DNA"/>
</dbReference>
<protein>
    <submittedName>
        <fullName evidence="3">Type II toxin-antitoxin system RelE/ParE family toxin</fullName>
    </submittedName>
</protein>
<reference evidence="3 4" key="1">
    <citation type="submission" date="2020-04" db="EMBL/GenBank/DDBJ databases">
        <authorList>
            <person name="Zhang R."/>
            <person name="Schippers A."/>
        </authorList>
    </citation>
    <scope>NUCLEOTIDE SEQUENCE [LARGE SCALE GENOMIC DNA]</scope>
    <source>
        <strain evidence="3 4">DSM 109850</strain>
    </source>
</reference>
<organism evidence="3 4">
    <name type="scientific">Sulfobacillus harzensis</name>
    <dbReference type="NCBI Taxonomy" id="2729629"/>
    <lineage>
        <taxon>Bacteria</taxon>
        <taxon>Bacillati</taxon>
        <taxon>Bacillota</taxon>
        <taxon>Clostridia</taxon>
        <taxon>Eubacteriales</taxon>
        <taxon>Clostridiales Family XVII. Incertae Sedis</taxon>
        <taxon>Sulfobacillus</taxon>
    </lineage>
</organism>
<comment type="caution">
    <text evidence="3">The sequence shown here is derived from an EMBL/GenBank/DDBJ whole genome shotgun (WGS) entry which is preliminary data.</text>
</comment>
<evidence type="ECO:0000313" key="4">
    <source>
        <dbReference type="Proteomes" id="UP000533476"/>
    </source>
</evidence>
<keyword evidence="4" id="KW-1185">Reference proteome</keyword>
<dbReference type="AlphaFoldDB" id="A0A7Y0Q4V4"/>
<name>A0A7Y0Q4V4_9FIRM</name>
<evidence type="ECO:0000256" key="1">
    <source>
        <dbReference type="ARBA" id="ARBA00006226"/>
    </source>
</evidence>
<evidence type="ECO:0000256" key="2">
    <source>
        <dbReference type="ARBA" id="ARBA00022649"/>
    </source>
</evidence>
<dbReference type="InterPro" id="IPR035093">
    <property type="entry name" value="RelE/ParE_toxin_dom_sf"/>
</dbReference>
<dbReference type="PANTHER" id="PTHR33755:SF5">
    <property type="entry name" value="TYPE II TOXIN-ANTITOXIN SYSTEM RELE_PARE FAMILY TOXIN"/>
    <property type="match status" value="1"/>
</dbReference>
<dbReference type="Pfam" id="PF05016">
    <property type="entry name" value="ParE_toxin"/>
    <property type="match status" value="1"/>
</dbReference>
<dbReference type="InterPro" id="IPR007712">
    <property type="entry name" value="RelE/ParE_toxin"/>
</dbReference>
<proteinExistence type="inferred from homology"/>
<gene>
    <name evidence="3" type="ORF">HIJ39_21055</name>
</gene>
<accession>A0A7Y0Q4V4</accession>
<dbReference type="Proteomes" id="UP000533476">
    <property type="component" value="Unassembled WGS sequence"/>
</dbReference>
<dbReference type="PANTHER" id="PTHR33755">
    <property type="entry name" value="TOXIN PARE1-RELATED"/>
    <property type="match status" value="1"/>
</dbReference>
<comment type="similarity">
    <text evidence="1">Belongs to the RelE toxin family.</text>
</comment>
<keyword evidence="2" id="KW-1277">Toxin-antitoxin system</keyword>
<dbReference type="InterPro" id="IPR051803">
    <property type="entry name" value="TA_system_RelE-like_toxin"/>
</dbReference>
<sequence>MGDLEAAAEYIERDSPHYAASLIMEILAAGRSLSFLSHRGRPVPELADPHLRELIVPPYRLIYRIDADAVWVIALVHGRRDLGAVSADRDPAISSADTSQNEQPGYGGDCPVALARASATSRRQERGRGLPYSWKHMVRVLAIVRIGRP</sequence>
<evidence type="ECO:0000313" key="3">
    <source>
        <dbReference type="EMBL" id="NMP24800.1"/>
    </source>
</evidence>
<dbReference type="Gene3D" id="3.30.2310.20">
    <property type="entry name" value="RelE-like"/>
    <property type="match status" value="1"/>
</dbReference>